<reference evidence="2" key="1">
    <citation type="submission" date="2021-11" db="EMBL/GenBank/DDBJ databases">
        <title>Purpureocillium_takamizusanense_genome.</title>
        <authorList>
            <person name="Nguyen N.-H."/>
        </authorList>
    </citation>
    <scope>NUCLEOTIDE SEQUENCE</scope>
    <source>
        <strain evidence="2">PT3</strain>
    </source>
</reference>
<gene>
    <name evidence="2" type="ORF">JDV02_002923</name>
</gene>
<evidence type="ECO:0000313" key="3">
    <source>
        <dbReference type="Proteomes" id="UP000829364"/>
    </source>
</evidence>
<dbReference type="AlphaFoldDB" id="A0A9Q8QCY0"/>
<dbReference type="EMBL" id="CP086355">
    <property type="protein sequence ID" value="UNI16492.1"/>
    <property type="molecule type" value="Genomic_DNA"/>
</dbReference>
<evidence type="ECO:0000259" key="1">
    <source>
        <dbReference type="Pfam" id="PF11954"/>
    </source>
</evidence>
<feature type="domain" description="Peptidase S12 Pab87-related C-terminal" evidence="1">
    <location>
        <begin position="19"/>
        <end position="122"/>
    </location>
</feature>
<dbReference type="OrthoDB" id="5946976at2759"/>
<proteinExistence type="predicted"/>
<organism evidence="2 3">
    <name type="scientific">Purpureocillium takamizusanense</name>
    <dbReference type="NCBI Taxonomy" id="2060973"/>
    <lineage>
        <taxon>Eukaryota</taxon>
        <taxon>Fungi</taxon>
        <taxon>Dikarya</taxon>
        <taxon>Ascomycota</taxon>
        <taxon>Pezizomycotina</taxon>
        <taxon>Sordariomycetes</taxon>
        <taxon>Hypocreomycetidae</taxon>
        <taxon>Hypocreales</taxon>
        <taxon>Ophiocordycipitaceae</taxon>
        <taxon>Purpureocillium</taxon>
    </lineage>
</organism>
<keyword evidence="3" id="KW-1185">Reference proteome</keyword>
<protein>
    <recommendedName>
        <fullName evidence="1">Peptidase S12 Pab87-related C-terminal domain-containing protein</fullName>
    </recommendedName>
</protein>
<dbReference type="Pfam" id="PF11954">
    <property type="entry name" value="DUF3471"/>
    <property type="match status" value="1"/>
</dbReference>
<dbReference type="Proteomes" id="UP000829364">
    <property type="component" value="Chromosome 2"/>
</dbReference>
<name>A0A9Q8QCY0_9HYPO</name>
<dbReference type="KEGG" id="ptkz:JDV02_002923"/>
<accession>A0A9Q8QCY0</accession>
<evidence type="ECO:0000313" key="2">
    <source>
        <dbReference type="EMBL" id="UNI16492.1"/>
    </source>
</evidence>
<dbReference type="GeneID" id="72064883"/>
<dbReference type="RefSeq" id="XP_047839973.1">
    <property type="nucleotide sequence ID" value="XM_047984001.1"/>
</dbReference>
<dbReference type="InterPro" id="IPR021860">
    <property type="entry name" value="Peptidase_S12_Pab87-rel_C"/>
</dbReference>
<sequence length="141" mass="16055">MNDSETLAEVMHGVFPERPKKPLRPTVEAPELQGIYHNAGYGNITLRLKDDPNSRCKRKRLSASRLEYTFPMVLDLYHASGDWWLIVLDAADNPIVYFRSYAKAEFQFGVDDKPNALEVYFLSGDPKGESEDTKVVFEKIG</sequence>